<accession>A0A4D7BIY1</accession>
<evidence type="ECO:0000313" key="2">
    <source>
        <dbReference type="EMBL" id="QCI67772.1"/>
    </source>
</evidence>
<dbReference type="RefSeq" id="WP_136963199.1">
    <property type="nucleotide sequence ID" value="NZ_CP039690.1"/>
</dbReference>
<dbReference type="OrthoDB" id="8163977at2"/>
<dbReference type="Proteomes" id="UP000298781">
    <property type="component" value="Chromosome"/>
</dbReference>
<feature type="region of interest" description="Disordered" evidence="1">
    <location>
        <begin position="1"/>
        <end position="21"/>
    </location>
</feature>
<gene>
    <name evidence="2" type="ORF">E8M01_28240</name>
</gene>
<proteinExistence type="predicted"/>
<name>A0A4D7BIY1_9HYPH</name>
<reference evidence="2 3" key="1">
    <citation type="submission" date="2019-04" db="EMBL/GenBank/DDBJ databases">
        <title>Phreatobacter aquaticus sp. nov.</title>
        <authorList>
            <person name="Choi A."/>
        </authorList>
    </citation>
    <scope>NUCLEOTIDE SEQUENCE [LARGE SCALE GENOMIC DNA]</scope>
    <source>
        <strain evidence="2 3">KCTC 52518</strain>
    </source>
</reference>
<sequence length="93" mass="9537">MADAQGRTGSNNGGPAGPTELEDKIVRGASDFASSASKTLKHVGVDTDVMVDAAKGQATELQKLLIDEIAARPFRALGIAAAVGFVVGVWNAR</sequence>
<evidence type="ECO:0000313" key="3">
    <source>
        <dbReference type="Proteomes" id="UP000298781"/>
    </source>
</evidence>
<protein>
    <recommendedName>
        <fullName evidence="4">DUF883 domain-containing protein</fullName>
    </recommendedName>
</protein>
<evidence type="ECO:0008006" key="4">
    <source>
        <dbReference type="Google" id="ProtNLM"/>
    </source>
</evidence>
<dbReference type="EMBL" id="CP039690">
    <property type="protein sequence ID" value="QCI67772.1"/>
    <property type="molecule type" value="Genomic_DNA"/>
</dbReference>
<keyword evidence="3" id="KW-1185">Reference proteome</keyword>
<evidence type="ECO:0000256" key="1">
    <source>
        <dbReference type="SAM" id="MobiDB-lite"/>
    </source>
</evidence>
<dbReference type="AlphaFoldDB" id="A0A4D7BIY1"/>
<organism evidence="2 3">
    <name type="scientific">Phreatobacter stygius</name>
    <dbReference type="NCBI Taxonomy" id="1940610"/>
    <lineage>
        <taxon>Bacteria</taxon>
        <taxon>Pseudomonadati</taxon>
        <taxon>Pseudomonadota</taxon>
        <taxon>Alphaproteobacteria</taxon>
        <taxon>Hyphomicrobiales</taxon>
        <taxon>Phreatobacteraceae</taxon>
        <taxon>Phreatobacter</taxon>
    </lineage>
</organism>
<dbReference type="KEGG" id="pstg:E8M01_28240"/>